<dbReference type="InterPro" id="IPR016024">
    <property type="entry name" value="ARM-type_fold"/>
</dbReference>
<evidence type="ECO:0000256" key="2">
    <source>
        <dbReference type="ARBA" id="ARBA00006331"/>
    </source>
</evidence>
<evidence type="ECO:0000313" key="12">
    <source>
        <dbReference type="Proteomes" id="UP000192578"/>
    </source>
</evidence>
<evidence type="ECO:0000259" key="10">
    <source>
        <dbReference type="PROSITE" id="PS51416"/>
    </source>
</evidence>
<dbReference type="Pfam" id="PF00632">
    <property type="entry name" value="HECT"/>
    <property type="match status" value="1"/>
</dbReference>
<gene>
    <name evidence="11" type="ORF">BV898_10707</name>
</gene>
<keyword evidence="5" id="KW-0040">ANK repeat</keyword>
<dbReference type="UniPathway" id="UPA00143"/>
<dbReference type="OrthoDB" id="271273at2759"/>
<dbReference type="GO" id="GO:0061630">
    <property type="term" value="F:ubiquitin protein ligase activity"/>
    <property type="evidence" value="ECO:0007669"/>
    <property type="project" value="UniProtKB-UniRule"/>
</dbReference>
<dbReference type="EMBL" id="MTYJ01000094">
    <property type="protein sequence ID" value="OQV15075.1"/>
    <property type="molecule type" value="Genomic_DNA"/>
</dbReference>
<feature type="region of interest" description="Disordered" evidence="8">
    <location>
        <begin position="1590"/>
        <end position="1612"/>
    </location>
</feature>
<dbReference type="Gene3D" id="2.30.30.40">
    <property type="entry name" value="SH3 Domains"/>
    <property type="match status" value="1"/>
</dbReference>
<feature type="repeat" description="ANK" evidence="5">
    <location>
        <begin position="472"/>
        <end position="504"/>
    </location>
</feature>
<dbReference type="Gene3D" id="1.25.40.20">
    <property type="entry name" value="Ankyrin repeat-containing domain"/>
    <property type="match status" value="1"/>
</dbReference>
<protein>
    <recommendedName>
        <fullName evidence="7">E3 ubiquitin-protein ligase</fullName>
        <ecNumber evidence="7">2.3.2.26</ecNumber>
    </recommendedName>
</protein>
<comment type="pathway">
    <text evidence="7">Protein modification; protein ubiquitination.</text>
</comment>
<sequence>MSLAHFLQDPQLRALETEVPQVFDHSGLRTLSLTSPAAKQWGNCCPVPAMAGLGGEVDPETLLEWLSTGQDEQRDMQAMALEHLCMALLMSDNVDRCFEMYPPKTFIPPLCTIFLDVSAPDSILEVTARALTYYLDVSQECTRRILSVDGTVRAICNRLLVASLDTQTGRDLAEQCIKVLEHMSSREFSGLVEAGALNAVLTFIQSYGTSLHKDALRSAMGVVSRLCTKIEPSDASVSNIIESLTALLKHNDSQVCESAMRCFTALADRFSRREGDPDILNANGLTEVLLSRLINVPKSSRASLVNRSSTSAADSNSTTAVLNLLQILVRGSPSVSKDLCLSPDLHKAILTILDGNDRNVMEVTRLVESLLTVLFEGRQALPRPTSASSSLGRYALRRLDGSSATDRSNRHLIEVIRGRDFDGLVEAVENTAVDVNLVDDVGQSLLNWASAFGTQEMVEFLLESGADPDKGSRSSSLHYSACFGRLGIAKVLLQYGADQNLKDEDGKTALERARERNEEGHREIVKLLTTPQVWTPPPRKFKTKDRTPQARDEKDAKGENPEIGVGLVVRLLSIFTQSGVGTLNTHIRRSCAGLVKRMLSVISGEALVTAMTLDQDSRSDFRVSIVKLISMLLGSDDEENVVVGLEIADLLATKCRDAFLDNLFRAGVVGQIAEKAVEDRPRTPTGTAEPAMKINLDDIAIQKFGDWNLMKTLDSVCLWTDFMILELPNSSSGWFQTCINGKVSVFRSDSGRERISESEGVTDASGMPHLEEPNKGDLLEIFLNLLQSLRNEDNVRFSILTASEPTRFGNWIFTCLEARVLRITNMEGNCEIQVRHNLTDTVVVNRPGESPKSLIALSKVTLPNGQEANLSPDKLKSNTGRKKVRKLAADLFARHFENAHPTPRGPQGILMPIANRISQAVQKQAQQDIKHLREEKSWSDDFRSALRDFVVAIRAGESISPYEVQSANLVRILNSVFGSSSAVAGGKDTLRAQRVEIWKSVFHHAEIAARPGRSPSEMLIRLLVAVLECAEKLPVVAPDNTGPGNGFQVLSRPVTVRIEMKGDSNRLMDRTGRKMRIEPLVTIRELDDYLWKKLFKNWYDFERSQLEFVRRVKELGANCRIPCPYTADFDEHGVLHWIGTNGRTSSEWVNPATTGLVAVQTSDGTSLPCGSVSDLLNRSALPAYLRTSEARESWFAVDLGVWLEPTHYTLRHGRGTGALRSWLFQASRDATSWHTLRSHVEDASLLASGSTATWRLEANGGLADGKAWRYYRVQLTGENAEMEHCICASGFELHGTVVGVCDEVGKAFLERPAKRLRQGRLGSDSRVEVKSRVTRGRDWVWGSQDGIPPTVGTVVARHADDWVDVIWDSGEGQMYRMGADGKYDLSVLSMRSFSAASHLASPFSRSVSSPAAVLASGAGISRANKLTTLLSADHHHHATVAPPQVYTSTMAARVARPAPSRVSSSTLSLPETSDGRHVQLMSSGVEAGNPGVMTEQTVSAEQLDRPVETLLSGGITRAEPTSHLDSFGGLNLSNRYWRLASVTHQEMPEDSSTRSESSQSPEANEDSSSELADSRMQTPADADIRLSRMQSNNQSDGASDHSTPVGSSLSLNDDSAEYHIPALNQFSVSVPNLSSPSTSQSGEEGRQNPLRLMSRASRAIFAAVSNSRAETLLEDADLSGALSTAQSFPTLSSQQECLMDPLRFAPNARTQAFLQALRSLSNENGEFSLGSSTTGLDLKEALDLTYREDESGGERGGGGFASLADFAFRALHGRSSRDSEGAEDGSSEDDMQDTSRLQVGWSNDFVLKRQFSSLVPNFDPRPGRNNVSQTVEVDITLPARGESGPAFNSNPKDESKMFLSLSGTCAMGTKPAEVYPMSPDENILSLVQRLIANSEVPAKLARSRKVWDCTFTLKYGESSYMTQSTSSSFSVDTSNVFPCCFSTDPGLISDTLSLLKTLREIAVSPKKDSDNLNLAEFPTPNFTVDPIEFHSPKVSTKLLTQLDDVVAVAAHPSTLPAWCSSVMTDYPMIIPYNTRHYAFSCTAFGPERSILWLQTQREQMLDTSRAGRMETLFHDFRLGRQKHLRVRKISRQHILDSATAVMFLYGSSKSILEVEFENEEGTGLGPTLEFYSLIAAELQRKDLAMWICDDEQEINKQEIIDLGSGAKYPGFYVRSPAGLFPAPYPHEHPALAHLKTIFRLLGLTVGRALMDNRLLDLPLSLSFLQLLCGGSTTKDSANSHAHTSPTSTEPLVVSPYGSLTDVSAGKRSRRQQRRSKKSSSLRAVNRCATPAWYDGQLGIEHLEQIDPHRGKFLRGLTSLIKKRRLITDDLMLNEEQKREKYKTLFFEFTNGDRTEHVRLDDLGLTFEFSPSSKVFKYISCDLIAEGDTVPVTILNVDNYVDLTLDFCLNSGIRLQMDAFREGLEQVMPLEKLQLFSPEELRLLLCGDQAPSWTREDLISYTEPKLGYSSESPAFQRLVNVLCALTATERKAFVHFITGSSSLPPGGLANLHPRLTVVKKLTRDQDEGYPSVNTCVHFLKLPEYSSEDVLYQRLMAATRERGFHFN</sequence>
<evidence type="ECO:0000313" key="11">
    <source>
        <dbReference type="EMBL" id="OQV15075.1"/>
    </source>
</evidence>
<dbReference type="SMART" id="SM00119">
    <property type="entry name" value="HECTc"/>
    <property type="match status" value="1"/>
</dbReference>
<dbReference type="InterPro" id="IPR036770">
    <property type="entry name" value="Ankyrin_rpt-contain_sf"/>
</dbReference>
<accession>A0A1W0WIN1</accession>
<dbReference type="Gene3D" id="3.30.2160.10">
    <property type="entry name" value="Hect, E3 ligase catalytic domain"/>
    <property type="match status" value="1"/>
</dbReference>
<feature type="region of interest" description="Disordered" evidence="8">
    <location>
        <begin position="1544"/>
        <end position="1577"/>
    </location>
</feature>
<keyword evidence="12" id="KW-1185">Reference proteome</keyword>
<dbReference type="GO" id="GO:0046872">
    <property type="term" value="F:metal ion binding"/>
    <property type="evidence" value="ECO:0007669"/>
    <property type="project" value="InterPro"/>
</dbReference>
<dbReference type="InterPro" id="IPR037252">
    <property type="entry name" value="Mib_Herc2_sf"/>
</dbReference>
<proteinExistence type="inferred from homology"/>
<feature type="active site" description="Glycyl thioester intermediate" evidence="6">
    <location>
        <position position="2534"/>
    </location>
</feature>
<dbReference type="InterPro" id="IPR002110">
    <property type="entry name" value="Ankyrin_rpt"/>
</dbReference>
<dbReference type="Pfam" id="PF06701">
    <property type="entry name" value="MIB_HERC2"/>
    <property type="match status" value="1"/>
</dbReference>
<keyword evidence="4 6" id="KW-0833">Ubl conjugation pathway</keyword>
<keyword evidence="3 7" id="KW-0808">Transferase</keyword>
<feature type="compositionally biased region" description="Polar residues" evidence="8">
    <location>
        <begin position="2234"/>
        <end position="2249"/>
    </location>
</feature>
<feature type="compositionally biased region" description="Basic residues" evidence="8">
    <location>
        <begin position="2266"/>
        <end position="2279"/>
    </location>
</feature>
<evidence type="ECO:0000256" key="6">
    <source>
        <dbReference type="PROSITE-ProRule" id="PRU00104"/>
    </source>
</evidence>
<comment type="similarity">
    <text evidence="2 7">Belongs to the UPL family. K-HECT subfamily.</text>
</comment>
<evidence type="ECO:0000256" key="4">
    <source>
        <dbReference type="ARBA" id="ARBA00022786"/>
    </source>
</evidence>
<dbReference type="Gene3D" id="3.30.2410.10">
    <property type="entry name" value="Hect, E3 ligase catalytic domain"/>
    <property type="match status" value="1"/>
</dbReference>
<feature type="compositionally biased region" description="Basic and acidic residues" evidence="8">
    <location>
        <begin position="544"/>
        <end position="559"/>
    </location>
</feature>
<dbReference type="PROSITE" id="PS50088">
    <property type="entry name" value="ANK_REPEAT"/>
    <property type="match status" value="2"/>
</dbReference>
<feature type="region of interest" description="Disordered" evidence="8">
    <location>
        <begin position="536"/>
        <end position="559"/>
    </location>
</feature>
<evidence type="ECO:0000256" key="3">
    <source>
        <dbReference type="ARBA" id="ARBA00022679"/>
    </source>
</evidence>
<feature type="domain" description="HECT" evidence="9">
    <location>
        <begin position="2109"/>
        <end position="2565"/>
    </location>
</feature>
<evidence type="ECO:0000256" key="7">
    <source>
        <dbReference type="RuleBase" id="RU369009"/>
    </source>
</evidence>
<comment type="function">
    <text evidence="7">E3 ubiquitin-protein ligase which accepts ubiquitin from an E2 ubiquitin-conjugating enzyme in the form of a thioester and then directly transfers the ubiquitin to targeted substrates.</text>
</comment>
<feature type="domain" description="MIB/HERC2" evidence="10">
    <location>
        <begin position="1319"/>
        <end position="1391"/>
    </location>
</feature>
<dbReference type="Proteomes" id="UP000192578">
    <property type="component" value="Unassembled WGS sequence"/>
</dbReference>
<dbReference type="SUPFAM" id="SSF159034">
    <property type="entry name" value="Mib/herc2 domain-like"/>
    <property type="match status" value="1"/>
</dbReference>
<name>A0A1W0WIN1_HYPEX</name>
<organism evidence="11 12">
    <name type="scientific">Hypsibius exemplaris</name>
    <name type="common">Freshwater tardigrade</name>
    <dbReference type="NCBI Taxonomy" id="2072580"/>
    <lineage>
        <taxon>Eukaryota</taxon>
        <taxon>Metazoa</taxon>
        <taxon>Ecdysozoa</taxon>
        <taxon>Tardigrada</taxon>
        <taxon>Eutardigrada</taxon>
        <taxon>Parachela</taxon>
        <taxon>Hypsibioidea</taxon>
        <taxon>Hypsibiidae</taxon>
        <taxon>Hypsibius</taxon>
    </lineage>
</organism>
<evidence type="ECO:0000256" key="1">
    <source>
        <dbReference type="ARBA" id="ARBA00000885"/>
    </source>
</evidence>
<comment type="catalytic activity">
    <reaction evidence="1 7">
        <text>S-ubiquitinyl-[E2 ubiquitin-conjugating enzyme]-L-cysteine + [acceptor protein]-L-lysine = [E2 ubiquitin-conjugating enzyme]-L-cysteine + N(6)-ubiquitinyl-[acceptor protein]-L-lysine.</text>
        <dbReference type="EC" id="2.3.2.26"/>
    </reaction>
</comment>
<reference evidence="12" key="1">
    <citation type="submission" date="2017-01" db="EMBL/GenBank/DDBJ databases">
        <title>Comparative genomics of anhydrobiosis in the tardigrade Hypsibius dujardini.</title>
        <authorList>
            <person name="Yoshida Y."/>
            <person name="Koutsovoulos G."/>
            <person name="Laetsch D."/>
            <person name="Stevens L."/>
            <person name="Kumar S."/>
            <person name="Horikawa D."/>
            <person name="Ishino K."/>
            <person name="Komine S."/>
            <person name="Tomita M."/>
            <person name="Blaxter M."/>
            <person name="Arakawa K."/>
        </authorList>
    </citation>
    <scope>NUCLEOTIDE SEQUENCE [LARGE SCALE GENOMIC DNA]</scope>
    <source>
        <strain evidence="12">Z151</strain>
    </source>
</reference>
<dbReference type="PROSITE" id="PS50237">
    <property type="entry name" value="HECT"/>
    <property type="match status" value="1"/>
</dbReference>
<comment type="caution">
    <text evidence="11">The sequence shown here is derived from an EMBL/GenBank/DDBJ whole genome shotgun (WGS) entry which is preliminary data.</text>
</comment>
<dbReference type="InterPro" id="IPR000569">
    <property type="entry name" value="HECT_dom"/>
</dbReference>
<dbReference type="CDD" id="cd00078">
    <property type="entry name" value="HECTc"/>
    <property type="match status" value="1"/>
</dbReference>
<dbReference type="InterPro" id="IPR010606">
    <property type="entry name" value="Mib_Herc2"/>
</dbReference>
<dbReference type="GO" id="GO:0043161">
    <property type="term" value="P:proteasome-mediated ubiquitin-dependent protein catabolic process"/>
    <property type="evidence" value="ECO:0007669"/>
    <property type="project" value="TreeGrafter"/>
</dbReference>
<dbReference type="Gene3D" id="3.90.1750.10">
    <property type="entry name" value="Hect, E3 ligase catalytic domains"/>
    <property type="match status" value="2"/>
</dbReference>
<dbReference type="SMART" id="SM00248">
    <property type="entry name" value="ANK"/>
    <property type="match status" value="3"/>
</dbReference>
<dbReference type="PANTHER" id="PTHR45670:SF1">
    <property type="entry name" value="E3 UBIQUITIN-PROTEIN LIGASE HECTD1"/>
    <property type="match status" value="1"/>
</dbReference>
<feature type="region of interest" description="Disordered" evidence="8">
    <location>
        <begin position="2234"/>
        <end position="2282"/>
    </location>
</feature>
<dbReference type="InterPro" id="IPR045322">
    <property type="entry name" value="HECTD1/TRIP12-like"/>
</dbReference>
<evidence type="ECO:0000256" key="8">
    <source>
        <dbReference type="SAM" id="MobiDB-lite"/>
    </source>
</evidence>
<feature type="repeat" description="ANK" evidence="5">
    <location>
        <begin position="441"/>
        <end position="473"/>
    </location>
</feature>
<dbReference type="FunFam" id="3.30.2410.10:FF:000007">
    <property type="entry name" value="Putative E3 ubiquitin-protein ligase HECTD1"/>
    <property type="match status" value="1"/>
</dbReference>
<dbReference type="InterPro" id="IPR011989">
    <property type="entry name" value="ARM-like"/>
</dbReference>
<dbReference type="PANTHER" id="PTHR45670">
    <property type="entry name" value="E3 UBIQUITIN-PROTEIN LIGASE TRIP12"/>
    <property type="match status" value="1"/>
</dbReference>
<feature type="compositionally biased region" description="Acidic residues" evidence="8">
    <location>
        <begin position="1781"/>
        <end position="1792"/>
    </location>
</feature>
<dbReference type="EC" id="2.3.2.26" evidence="7"/>
<dbReference type="SUPFAM" id="SSF48403">
    <property type="entry name" value="Ankyrin repeat"/>
    <property type="match status" value="1"/>
</dbReference>
<dbReference type="Pfam" id="PF12796">
    <property type="entry name" value="Ank_2"/>
    <property type="match status" value="1"/>
</dbReference>
<evidence type="ECO:0000256" key="5">
    <source>
        <dbReference type="PROSITE-ProRule" id="PRU00023"/>
    </source>
</evidence>
<dbReference type="PROSITE" id="PS50297">
    <property type="entry name" value="ANK_REP_REGION"/>
    <property type="match status" value="2"/>
</dbReference>
<feature type="region of interest" description="Disordered" evidence="8">
    <location>
        <begin position="1774"/>
        <end position="1795"/>
    </location>
</feature>
<evidence type="ECO:0000259" key="9">
    <source>
        <dbReference type="PROSITE" id="PS50237"/>
    </source>
</evidence>
<dbReference type="InterPro" id="IPR035983">
    <property type="entry name" value="Hect_E3_ubiquitin_ligase"/>
</dbReference>
<dbReference type="Gene3D" id="1.25.10.10">
    <property type="entry name" value="Leucine-rich Repeat Variant"/>
    <property type="match status" value="1"/>
</dbReference>
<dbReference type="SUPFAM" id="SSF56204">
    <property type="entry name" value="Hect, E3 ligase catalytic domain"/>
    <property type="match status" value="1"/>
</dbReference>
<dbReference type="GO" id="GO:0070534">
    <property type="term" value="P:protein K63-linked ubiquitination"/>
    <property type="evidence" value="ECO:0007669"/>
    <property type="project" value="TreeGrafter"/>
</dbReference>
<dbReference type="SUPFAM" id="SSF48371">
    <property type="entry name" value="ARM repeat"/>
    <property type="match status" value="1"/>
</dbReference>
<dbReference type="GO" id="GO:0016607">
    <property type="term" value="C:nuclear speck"/>
    <property type="evidence" value="ECO:0007669"/>
    <property type="project" value="TreeGrafter"/>
</dbReference>
<dbReference type="PROSITE" id="PS51416">
    <property type="entry name" value="MIB_HERC2"/>
    <property type="match status" value="1"/>
</dbReference>